<dbReference type="EC" id="2.5.1.7" evidence="12"/>
<evidence type="ECO:0000256" key="3">
    <source>
        <dbReference type="ARBA" id="ARBA00022490"/>
    </source>
</evidence>
<keyword evidence="7 12" id="KW-0573">Peptidoglycan synthesis</keyword>
<dbReference type="EMBL" id="DVFJ01000028">
    <property type="protein sequence ID" value="HIQ72090.1"/>
    <property type="molecule type" value="Genomic_DNA"/>
</dbReference>
<dbReference type="PANTHER" id="PTHR43783:SF1">
    <property type="entry name" value="UDP-N-ACETYLGLUCOSAMINE 1-CARBOXYVINYLTRANSFERASE"/>
    <property type="match status" value="1"/>
</dbReference>
<evidence type="ECO:0000256" key="12">
    <source>
        <dbReference type="HAMAP-Rule" id="MF_00111"/>
    </source>
</evidence>
<comment type="caution">
    <text evidence="12">Lacks conserved residue(s) required for the propagation of feature annotation.</text>
</comment>
<reference evidence="14" key="2">
    <citation type="journal article" date="2021" name="PeerJ">
        <title>Extensive microbial diversity within the chicken gut microbiome revealed by metagenomics and culture.</title>
        <authorList>
            <person name="Gilroy R."/>
            <person name="Ravi A."/>
            <person name="Getino M."/>
            <person name="Pursley I."/>
            <person name="Horton D.L."/>
            <person name="Alikhan N.F."/>
            <person name="Baker D."/>
            <person name="Gharbi K."/>
            <person name="Hall N."/>
            <person name="Watson M."/>
            <person name="Adriaenssens E.M."/>
            <person name="Foster-Nyarko E."/>
            <person name="Jarju S."/>
            <person name="Secka A."/>
            <person name="Antonio M."/>
            <person name="Oren A."/>
            <person name="Chaudhuri R.R."/>
            <person name="La Ragione R."/>
            <person name="Hildebrand F."/>
            <person name="Pallen M.J."/>
        </authorList>
    </citation>
    <scope>NUCLEOTIDE SEQUENCE</scope>
    <source>
        <strain evidence="14">ChiSxjej2B14-6234</strain>
    </source>
</reference>
<comment type="caution">
    <text evidence="14">The sequence shown here is derived from an EMBL/GenBank/DDBJ whole genome shotgun (WGS) entry which is preliminary data.</text>
</comment>
<dbReference type="GO" id="GO:0019277">
    <property type="term" value="P:UDP-N-acetylgalactosamine biosynthetic process"/>
    <property type="evidence" value="ECO:0007669"/>
    <property type="project" value="InterPro"/>
</dbReference>
<name>A0A9D0ZCK2_9FIRM</name>
<evidence type="ECO:0000256" key="8">
    <source>
        <dbReference type="ARBA" id="ARBA00023306"/>
    </source>
</evidence>
<evidence type="ECO:0000256" key="10">
    <source>
        <dbReference type="ARBA" id="ARBA00038367"/>
    </source>
</evidence>
<dbReference type="Gene3D" id="3.65.10.10">
    <property type="entry name" value="Enolpyruvate transferase domain"/>
    <property type="match status" value="2"/>
</dbReference>
<feature type="binding site" evidence="12">
    <location>
        <position position="305"/>
    </location>
    <ligand>
        <name>UDP-N-acetyl-alpha-D-glucosamine</name>
        <dbReference type="ChEBI" id="CHEBI:57705"/>
    </ligand>
</feature>
<dbReference type="GO" id="GO:0051301">
    <property type="term" value="P:cell division"/>
    <property type="evidence" value="ECO:0007669"/>
    <property type="project" value="UniProtKB-KW"/>
</dbReference>
<comment type="catalytic activity">
    <reaction evidence="11 12">
        <text>phosphoenolpyruvate + UDP-N-acetyl-alpha-D-glucosamine = UDP-N-acetyl-3-O-(1-carboxyvinyl)-alpha-D-glucosamine + phosphate</text>
        <dbReference type="Rhea" id="RHEA:18681"/>
        <dbReference type="ChEBI" id="CHEBI:43474"/>
        <dbReference type="ChEBI" id="CHEBI:57705"/>
        <dbReference type="ChEBI" id="CHEBI:58702"/>
        <dbReference type="ChEBI" id="CHEBI:68483"/>
        <dbReference type="EC" id="2.5.1.7"/>
    </reaction>
</comment>
<dbReference type="GO" id="GO:0071555">
    <property type="term" value="P:cell wall organization"/>
    <property type="evidence" value="ECO:0007669"/>
    <property type="project" value="UniProtKB-KW"/>
</dbReference>
<evidence type="ECO:0000313" key="15">
    <source>
        <dbReference type="Proteomes" id="UP000886887"/>
    </source>
</evidence>
<evidence type="ECO:0000259" key="13">
    <source>
        <dbReference type="Pfam" id="PF00275"/>
    </source>
</evidence>
<dbReference type="GO" id="GO:0009252">
    <property type="term" value="P:peptidoglycan biosynthetic process"/>
    <property type="evidence" value="ECO:0007669"/>
    <property type="project" value="UniProtKB-UniRule"/>
</dbReference>
<feature type="binding site" evidence="12">
    <location>
        <begin position="22"/>
        <end position="23"/>
    </location>
    <ligand>
        <name>phosphoenolpyruvate</name>
        <dbReference type="ChEBI" id="CHEBI:58702"/>
    </ligand>
</feature>
<dbReference type="HAMAP" id="MF_00111">
    <property type="entry name" value="MurA"/>
    <property type="match status" value="1"/>
</dbReference>
<dbReference type="GO" id="GO:0008760">
    <property type="term" value="F:UDP-N-acetylglucosamine 1-carboxyvinyltransferase activity"/>
    <property type="evidence" value="ECO:0007669"/>
    <property type="project" value="UniProtKB-UniRule"/>
</dbReference>
<organism evidence="14 15">
    <name type="scientific">Candidatus Onthenecus intestinigallinarum</name>
    <dbReference type="NCBI Taxonomy" id="2840875"/>
    <lineage>
        <taxon>Bacteria</taxon>
        <taxon>Bacillati</taxon>
        <taxon>Bacillota</taxon>
        <taxon>Clostridia</taxon>
        <taxon>Eubacteriales</taxon>
        <taxon>Candidatus Onthenecus</taxon>
    </lineage>
</organism>
<feature type="binding site" evidence="12">
    <location>
        <position position="92"/>
    </location>
    <ligand>
        <name>UDP-N-acetyl-alpha-D-glucosamine</name>
        <dbReference type="ChEBI" id="CHEBI:57705"/>
    </ligand>
</feature>
<dbReference type="InterPro" id="IPR005750">
    <property type="entry name" value="UDP_GlcNAc_COvinyl_MurA"/>
</dbReference>
<evidence type="ECO:0000256" key="6">
    <source>
        <dbReference type="ARBA" id="ARBA00022960"/>
    </source>
</evidence>
<dbReference type="NCBIfam" id="NF006873">
    <property type="entry name" value="PRK09369.1"/>
    <property type="match status" value="1"/>
</dbReference>
<comment type="pathway">
    <text evidence="2 12">Cell wall biogenesis; peptidoglycan biosynthesis.</text>
</comment>
<gene>
    <name evidence="12 14" type="primary">murA</name>
    <name evidence="14" type="ORF">IAB73_07795</name>
</gene>
<dbReference type="PANTHER" id="PTHR43783">
    <property type="entry name" value="UDP-N-ACETYLGLUCOSAMINE 1-CARBOXYVINYLTRANSFERASE"/>
    <property type="match status" value="1"/>
</dbReference>
<comment type="similarity">
    <text evidence="10 12">Belongs to the EPSP synthase family. MurA subfamily.</text>
</comment>
<dbReference type="CDD" id="cd01555">
    <property type="entry name" value="UdpNAET"/>
    <property type="match status" value="1"/>
</dbReference>
<dbReference type="GO" id="GO:0005737">
    <property type="term" value="C:cytoplasm"/>
    <property type="evidence" value="ECO:0007669"/>
    <property type="project" value="UniProtKB-SubCell"/>
</dbReference>
<evidence type="ECO:0000256" key="1">
    <source>
        <dbReference type="ARBA" id="ARBA00004496"/>
    </source>
</evidence>
<dbReference type="GO" id="GO:0008360">
    <property type="term" value="P:regulation of cell shape"/>
    <property type="evidence" value="ECO:0007669"/>
    <property type="project" value="UniProtKB-KW"/>
</dbReference>
<feature type="active site" description="Proton donor" evidence="12">
    <location>
        <position position="116"/>
    </location>
</feature>
<feature type="modified residue" description="2-(S-cysteinyl)pyruvic acid O-phosphothioketal" evidence="12">
    <location>
        <position position="116"/>
    </location>
</feature>
<dbReference type="InterPro" id="IPR050068">
    <property type="entry name" value="MurA_subfamily"/>
</dbReference>
<evidence type="ECO:0000256" key="5">
    <source>
        <dbReference type="ARBA" id="ARBA00022679"/>
    </source>
</evidence>
<dbReference type="AlphaFoldDB" id="A0A9D0ZCK2"/>
<proteinExistence type="inferred from homology"/>
<evidence type="ECO:0000256" key="2">
    <source>
        <dbReference type="ARBA" id="ARBA00004752"/>
    </source>
</evidence>
<keyword evidence="6 12" id="KW-0133">Cell shape</keyword>
<dbReference type="NCBIfam" id="TIGR01072">
    <property type="entry name" value="murA"/>
    <property type="match status" value="1"/>
</dbReference>
<dbReference type="InterPro" id="IPR013792">
    <property type="entry name" value="RNA3'P_cycl/enolpyr_Trfase_a/b"/>
</dbReference>
<evidence type="ECO:0000256" key="4">
    <source>
        <dbReference type="ARBA" id="ARBA00022618"/>
    </source>
</evidence>
<keyword evidence="3 12" id="KW-0963">Cytoplasm</keyword>
<evidence type="ECO:0000256" key="7">
    <source>
        <dbReference type="ARBA" id="ARBA00022984"/>
    </source>
</evidence>
<evidence type="ECO:0000256" key="11">
    <source>
        <dbReference type="ARBA" id="ARBA00047527"/>
    </source>
</evidence>
<comment type="subcellular location">
    <subcellularLocation>
        <location evidence="1 12">Cytoplasm</location>
    </subcellularLocation>
</comment>
<keyword evidence="8 12" id="KW-0131">Cell cycle</keyword>
<evidence type="ECO:0000313" key="14">
    <source>
        <dbReference type="EMBL" id="HIQ72090.1"/>
    </source>
</evidence>
<feature type="binding site" evidence="12">
    <location>
        <position position="327"/>
    </location>
    <ligand>
        <name>UDP-N-acetyl-alpha-D-glucosamine</name>
        <dbReference type="ChEBI" id="CHEBI:57705"/>
    </ligand>
</feature>
<evidence type="ECO:0000256" key="9">
    <source>
        <dbReference type="ARBA" id="ARBA00023316"/>
    </source>
</evidence>
<comment type="function">
    <text evidence="12">Cell wall formation. Adds enolpyruvyl to UDP-N-acetylglucosamine.</text>
</comment>
<feature type="binding site" evidence="12">
    <location>
        <begin position="121"/>
        <end position="125"/>
    </location>
    <ligand>
        <name>UDP-N-acetyl-alpha-D-glucosamine</name>
        <dbReference type="ChEBI" id="CHEBI:57705"/>
    </ligand>
</feature>
<keyword evidence="12" id="KW-0670">Pyruvate</keyword>
<keyword evidence="4 12" id="KW-0132">Cell division</keyword>
<dbReference type="InterPro" id="IPR001986">
    <property type="entry name" value="Enolpyruvate_Tfrase_dom"/>
</dbReference>
<dbReference type="Proteomes" id="UP000886887">
    <property type="component" value="Unassembled WGS sequence"/>
</dbReference>
<keyword evidence="5 12" id="KW-0808">Transferase</keyword>
<keyword evidence="9 12" id="KW-0961">Cell wall biogenesis/degradation</keyword>
<dbReference type="SUPFAM" id="SSF55205">
    <property type="entry name" value="EPT/RTPC-like"/>
    <property type="match status" value="1"/>
</dbReference>
<feature type="domain" description="Enolpyruvate transferase" evidence="13">
    <location>
        <begin position="6"/>
        <end position="403"/>
    </location>
</feature>
<accession>A0A9D0ZCK2</accession>
<dbReference type="InterPro" id="IPR036968">
    <property type="entry name" value="Enolpyruvate_Tfrase_sf"/>
</dbReference>
<dbReference type="Pfam" id="PF00275">
    <property type="entry name" value="EPSP_synthase"/>
    <property type="match status" value="1"/>
</dbReference>
<protein>
    <recommendedName>
        <fullName evidence="12">UDP-N-acetylglucosamine 1-carboxyvinyltransferase</fullName>
        <ecNumber evidence="12">2.5.1.7</ecNumber>
    </recommendedName>
    <alternativeName>
        <fullName evidence="12">Enoylpyruvate transferase</fullName>
    </alternativeName>
    <alternativeName>
        <fullName evidence="12">UDP-N-acetylglucosamine enolpyruvyl transferase</fullName>
        <shortName evidence="12">EPT</shortName>
    </alternativeName>
</protein>
<reference evidence="14" key="1">
    <citation type="submission" date="2020-10" db="EMBL/GenBank/DDBJ databases">
        <authorList>
            <person name="Gilroy R."/>
        </authorList>
    </citation>
    <scope>NUCLEOTIDE SEQUENCE</scope>
    <source>
        <strain evidence="14">ChiSxjej2B14-6234</strain>
    </source>
</reference>
<sequence>MERFRVEGGHRLSGAVRVHCAKNAVLPILAGAILADDPTTVLDCPDIADVSNMVRILQTLGCEVSAQGAALRVDPSSIHSDTMPEDLSKRLRSSVFMMGALLGRLRRAVVPYPGGCEIGQRPIDLHLSGLTALGVDIREEGGLVVCDGGRMRGGEVHLDYPSVGATENVMMAAARIPGRTVIHNAAREPEIADLQRFLNACGARIAGAGSATIEIEGVRRMRGATYRPMPDRIEAGTLLAAAAATGGEVELTDAPVEELGAVMAKLREMGCRVEAGAGRVALAAPPRLDSPGQLITLPYPGFPTDMQAQMLALTCCARGTSIITETVFENRFTHVGDLRRMGANIVVKDRTAIVRGVRSLHGARVCARDLRGGAALLIAGLAAHGETVVEGAELIDRGYERLEWMLGGLGARIRRERQTDE</sequence>